<proteinExistence type="predicted"/>
<dbReference type="AlphaFoldDB" id="A0A4Z1DU57"/>
<dbReference type="EMBL" id="SRRP01000001">
    <property type="protein sequence ID" value="TGN91557.1"/>
    <property type="molecule type" value="Genomic_DNA"/>
</dbReference>
<sequence>MNKTKKWLALGFSFLSVSVLVACGNSEKSSKSSSNEVKTEQSSTKETKTEESSEKKSTYSVGDKIVFEKFAEYTITNVEWSDERNEFDDTNPDKVLKVTYNVKNLSDKDMPVGIDIDLYVGGNKMENYANEHTMGSITPGRSMEGAVEHFGVKGEGDLELEIKPFSAFGEKPAIVSVDV</sequence>
<keyword evidence="2" id="KW-0732">Signal</keyword>
<feature type="compositionally biased region" description="Low complexity" evidence="1">
    <location>
        <begin position="25"/>
        <end position="36"/>
    </location>
</feature>
<reference evidence="3 4" key="1">
    <citation type="submission" date="2019-04" db="EMBL/GenBank/DDBJ databases">
        <title>Genome sequencing of Streptococcus rubneri DSM 26920(T).</title>
        <authorList>
            <person name="Kook J.-K."/>
            <person name="Park S.-N."/>
            <person name="Lim Y.K."/>
        </authorList>
    </citation>
    <scope>NUCLEOTIDE SEQUENCE [LARGE SCALE GENOMIC DNA]</scope>
    <source>
        <strain evidence="3 4">DSM 26920</strain>
    </source>
</reference>
<evidence type="ECO:0008006" key="5">
    <source>
        <dbReference type="Google" id="ProtNLM"/>
    </source>
</evidence>
<feature type="signal peptide" evidence="2">
    <location>
        <begin position="1"/>
        <end position="22"/>
    </location>
</feature>
<feature type="region of interest" description="Disordered" evidence="1">
    <location>
        <begin position="25"/>
        <end position="58"/>
    </location>
</feature>
<evidence type="ECO:0000313" key="3">
    <source>
        <dbReference type="EMBL" id="TGN91557.1"/>
    </source>
</evidence>
<feature type="compositionally biased region" description="Basic and acidic residues" evidence="1">
    <location>
        <begin position="37"/>
        <end position="57"/>
    </location>
</feature>
<dbReference type="RefSeq" id="WP_135781967.1">
    <property type="nucleotide sequence ID" value="NZ_JADMRL010000002.1"/>
</dbReference>
<evidence type="ECO:0000256" key="1">
    <source>
        <dbReference type="SAM" id="MobiDB-lite"/>
    </source>
</evidence>
<feature type="chain" id="PRO_5039173906" description="DUF4352 domain-containing protein" evidence="2">
    <location>
        <begin position="23"/>
        <end position="179"/>
    </location>
</feature>
<accession>A0A4Z1DU57</accession>
<evidence type="ECO:0000313" key="4">
    <source>
        <dbReference type="Proteomes" id="UP000297986"/>
    </source>
</evidence>
<dbReference type="PROSITE" id="PS51257">
    <property type="entry name" value="PROKAR_LIPOPROTEIN"/>
    <property type="match status" value="1"/>
</dbReference>
<name>A0A4Z1DU57_9STRE</name>
<keyword evidence="4" id="KW-1185">Reference proteome</keyword>
<protein>
    <recommendedName>
        <fullName evidence="5">DUF4352 domain-containing protein</fullName>
    </recommendedName>
</protein>
<evidence type="ECO:0000256" key="2">
    <source>
        <dbReference type="SAM" id="SignalP"/>
    </source>
</evidence>
<comment type="caution">
    <text evidence="3">The sequence shown here is derived from an EMBL/GenBank/DDBJ whole genome shotgun (WGS) entry which is preliminary data.</text>
</comment>
<dbReference type="Proteomes" id="UP000297986">
    <property type="component" value="Unassembled WGS sequence"/>
</dbReference>
<organism evidence="3 4">
    <name type="scientific">Streptococcus rubneri</name>
    <dbReference type="NCBI Taxonomy" id="1234680"/>
    <lineage>
        <taxon>Bacteria</taxon>
        <taxon>Bacillati</taxon>
        <taxon>Bacillota</taxon>
        <taxon>Bacilli</taxon>
        <taxon>Lactobacillales</taxon>
        <taxon>Streptococcaceae</taxon>
        <taxon>Streptococcus</taxon>
    </lineage>
</organism>
<gene>
    <name evidence="3" type="ORF">E5S68_00930</name>
</gene>
<dbReference type="OrthoDB" id="2136626at2"/>